<proteinExistence type="predicted"/>
<protein>
    <submittedName>
        <fullName evidence="1">Uncharacterized protein</fullName>
    </submittedName>
</protein>
<dbReference type="OrthoDB" id="3784399at2"/>
<reference evidence="1 2" key="1">
    <citation type="submission" date="2019-06" db="EMBL/GenBank/DDBJ databases">
        <title>Sequencing the genomes of 1000 actinobacteria strains.</title>
        <authorList>
            <person name="Klenk H.-P."/>
        </authorList>
    </citation>
    <scope>NUCLEOTIDE SEQUENCE [LARGE SCALE GENOMIC DNA]</scope>
    <source>
        <strain evidence="1 2">DSM 25218</strain>
    </source>
</reference>
<organism evidence="1 2">
    <name type="scientific">Nocardioides albertanoniae</name>
    <dbReference type="NCBI Taxonomy" id="1175486"/>
    <lineage>
        <taxon>Bacteria</taxon>
        <taxon>Bacillati</taxon>
        <taxon>Actinomycetota</taxon>
        <taxon>Actinomycetes</taxon>
        <taxon>Propionibacteriales</taxon>
        <taxon>Nocardioidaceae</taxon>
        <taxon>Nocardioides</taxon>
    </lineage>
</organism>
<dbReference type="EMBL" id="VFOV01000001">
    <property type="protein sequence ID" value="TQL70463.1"/>
    <property type="molecule type" value="Genomic_DNA"/>
</dbReference>
<evidence type="ECO:0000313" key="1">
    <source>
        <dbReference type="EMBL" id="TQL70463.1"/>
    </source>
</evidence>
<keyword evidence="2" id="KW-1185">Reference proteome</keyword>
<dbReference type="Proteomes" id="UP000320209">
    <property type="component" value="Unassembled WGS sequence"/>
</dbReference>
<evidence type="ECO:0000313" key="2">
    <source>
        <dbReference type="Proteomes" id="UP000320209"/>
    </source>
</evidence>
<dbReference type="AlphaFoldDB" id="A0A543ACZ7"/>
<gene>
    <name evidence="1" type="ORF">FB381_4398</name>
</gene>
<name>A0A543ACZ7_9ACTN</name>
<dbReference type="RefSeq" id="WP_141782183.1">
    <property type="nucleotide sequence ID" value="NZ_VFOV01000001.1"/>
</dbReference>
<accession>A0A543ACZ7</accession>
<sequence>MEVVHLPARGRELDETFRPVAVHHTDTGLTRHLERGEEIVLTDLGGDFHSAKVLLIDEGPVYHFFIGARLSVDEAAGRMSSLAESRSA</sequence>
<comment type="caution">
    <text evidence="1">The sequence shown here is derived from an EMBL/GenBank/DDBJ whole genome shotgun (WGS) entry which is preliminary data.</text>
</comment>